<feature type="domain" description="RDD" evidence="6">
    <location>
        <begin position="112"/>
        <end position="218"/>
    </location>
</feature>
<comment type="caution">
    <text evidence="7">The sequence shown here is derived from an EMBL/GenBank/DDBJ whole genome shotgun (WGS) entry which is preliminary data.</text>
</comment>
<evidence type="ECO:0000313" key="8">
    <source>
        <dbReference type="Proteomes" id="UP001200034"/>
    </source>
</evidence>
<sequence>MQINETIEMALKTAEHTEQQPEVEATPRDAYFASLSEWTRQMYEWNKFVVFVNSSYSLYLRNHLVIQRSRRIISTARLRAAQHRLEIEAIVLLDGLPRQRLIRRLGGIEMLVAPFWKRAVADIVDRLIIILLQVLMAFVFTSFAHIDLKRPLVRILLLEEDIVFSVSEVAREFVQLSVATICMIMLSKLLACCYEFLFLMHNHGMTPGKYLMNIRVIYVRTLLPVQPRPAPIYIYQVYSDPYYAVVYPAITPTAERILMRVLLKTFIVHCSVPFCLLLLFPRDNRTTYDMMAKTVVVETRSERTMSVGRWEPRRRLR</sequence>
<dbReference type="EMBL" id="JAJJHW010001127">
    <property type="protein sequence ID" value="KAH8377574.1"/>
    <property type="molecule type" value="Genomic_DNA"/>
</dbReference>
<dbReference type="PANTHER" id="PTHR13659:SF5">
    <property type="entry name" value="PROTEIN FAM8A1"/>
    <property type="match status" value="1"/>
</dbReference>
<comment type="subcellular location">
    <subcellularLocation>
        <location evidence="1">Membrane</location>
        <topology evidence="1">Multi-pass membrane protein</topology>
    </subcellularLocation>
</comment>
<evidence type="ECO:0000256" key="1">
    <source>
        <dbReference type="ARBA" id="ARBA00004141"/>
    </source>
</evidence>
<evidence type="ECO:0000313" key="7">
    <source>
        <dbReference type="EMBL" id="KAH8377574.1"/>
    </source>
</evidence>
<organism evidence="7 8">
    <name type="scientific">Drosophila rubida</name>
    <dbReference type="NCBI Taxonomy" id="30044"/>
    <lineage>
        <taxon>Eukaryota</taxon>
        <taxon>Metazoa</taxon>
        <taxon>Ecdysozoa</taxon>
        <taxon>Arthropoda</taxon>
        <taxon>Hexapoda</taxon>
        <taxon>Insecta</taxon>
        <taxon>Pterygota</taxon>
        <taxon>Neoptera</taxon>
        <taxon>Endopterygota</taxon>
        <taxon>Diptera</taxon>
        <taxon>Brachycera</taxon>
        <taxon>Muscomorpha</taxon>
        <taxon>Ephydroidea</taxon>
        <taxon>Drosophilidae</taxon>
        <taxon>Drosophila</taxon>
    </lineage>
</organism>
<accession>A0AAD4K7R3</accession>
<evidence type="ECO:0000256" key="5">
    <source>
        <dbReference type="SAM" id="Phobius"/>
    </source>
</evidence>
<keyword evidence="8" id="KW-1185">Reference proteome</keyword>
<evidence type="ECO:0000256" key="4">
    <source>
        <dbReference type="ARBA" id="ARBA00023136"/>
    </source>
</evidence>
<dbReference type="Pfam" id="PF06271">
    <property type="entry name" value="RDD"/>
    <property type="match status" value="1"/>
</dbReference>
<proteinExistence type="predicted"/>
<evidence type="ECO:0000259" key="6">
    <source>
        <dbReference type="Pfam" id="PF06271"/>
    </source>
</evidence>
<gene>
    <name evidence="7" type="ORF">KR093_006110</name>
</gene>
<dbReference type="InterPro" id="IPR010432">
    <property type="entry name" value="RDD"/>
</dbReference>
<dbReference type="Proteomes" id="UP001200034">
    <property type="component" value="Unassembled WGS sequence"/>
</dbReference>
<keyword evidence="4 5" id="KW-0472">Membrane</keyword>
<dbReference type="AlphaFoldDB" id="A0AAD4K7R3"/>
<reference evidence="7" key="1">
    <citation type="journal article" date="2021" name="Mol. Ecol. Resour.">
        <title>Phylogenomic analyses of the genus Drosophila reveals genomic signals of climate adaptation.</title>
        <authorList>
            <person name="Li F."/>
            <person name="Rane R.V."/>
            <person name="Luria V."/>
            <person name="Xiong Z."/>
            <person name="Chen J."/>
            <person name="Li Z."/>
            <person name="Catullo R.A."/>
            <person name="Griffin P.C."/>
            <person name="Schiffer M."/>
            <person name="Pearce S."/>
            <person name="Lee S.F."/>
            <person name="McElroy K."/>
            <person name="Stocker A."/>
            <person name="Shirriffs J."/>
            <person name="Cockerell F."/>
            <person name="Coppin C."/>
            <person name="Sgro C.M."/>
            <person name="Karger A."/>
            <person name="Cain J.W."/>
            <person name="Weber J.A."/>
            <person name="Santpere G."/>
            <person name="Kirschner M.W."/>
            <person name="Hoffmann A.A."/>
            <person name="Oakeshott J.G."/>
            <person name="Zhang G."/>
        </authorList>
    </citation>
    <scope>NUCLEOTIDE SEQUENCE</scope>
    <source>
        <strain evidence="7">BGI-SZ-2011g</strain>
    </source>
</reference>
<name>A0AAD4K7R3_9MUSC</name>
<evidence type="ECO:0000256" key="3">
    <source>
        <dbReference type="ARBA" id="ARBA00022989"/>
    </source>
</evidence>
<protein>
    <recommendedName>
        <fullName evidence="6">RDD domain-containing protein</fullName>
    </recommendedName>
</protein>
<feature type="transmembrane region" description="Helical" evidence="5">
    <location>
        <begin position="261"/>
        <end position="280"/>
    </location>
</feature>
<dbReference type="GO" id="GO:0016020">
    <property type="term" value="C:membrane"/>
    <property type="evidence" value="ECO:0007669"/>
    <property type="project" value="UniProtKB-SubCell"/>
</dbReference>
<keyword evidence="2 5" id="KW-0812">Transmembrane</keyword>
<keyword evidence="3 5" id="KW-1133">Transmembrane helix</keyword>
<evidence type="ECO:0000256" key="2">
    <source>
        <dbReference type="ARBA" id="ARBA00022692"/>
    </source>
</evidence>
<feature type="transmembrane region" description="Helical" evidence="5">
    <location>
        <begin position="127"/>
        <end position="146"/>
    </location>
</feature>
<dbReference type="InterPro" id="IPR039871">
    <property type="entry name" value="FAM8A1"/>
</dbReference>
<dbReference type="PANTHER" id="PTHR13659">
    <property type="entry name" value="AUTOSOMAL HIGHLY CONSERVED PROTEIN"/>
    <property type="match status" value="1"/>
</dbReference>
<feature type="transmembrane region" description="Helical" evidence="5">
    <location>
        <begin position="173"/>
        <end position="199"/>
    </location>
</feature>